<feature type="compositionally biased region" description="Acidic residues" evidence="3">
    <location>
        <begin position="61"/>
        <end position="73"/>
    </location>
</feature>
<keyword evidence="1" id="KW-0677">Repeat</keyword>
<gene>
    <name evidence="5" type="ORF">TVY486_03047</name>
</gene>
<dbReference type="SMART" id="SM00028">
    <property type="entry name" value="TPR"/>
    <property type="match status" value="3"/>
</dbReference>
<accession>G0TTM0</accession>
<dbReference type="Gene3D" id="1.10.260.100">
    <property type="match status" value="1"/>
</dbReference>
<dbReference type="InterPro" id="IPR041243">
    <property type="entry name" value="STI1/HOP_DP"/>
</dbReference>
<feature type="region of interest" description="Disordered" evidence="3">
    <location>
        <begin position="48"/>
        <end position="73"/>
    </location>
</feature>
<reference evidence="5" key="1">
    <citation type="journal article" date="2012" name="Proc. Natl. Acad. Sci. U.S.A.">
        <title>Antigenic diversity is generated by distinct evolutionary mechanisms in African trypanosome species.</title>
        <authorList>
            <person name="Jackson A.P."/>
            <person name="Berry A."/>
            <person name="Aslett M."/>
            <person name="Allison H.C."/>
            <person name="Burton P."/>
            <person name="Vavrova-Anderson J."/>
            <person name="Brown R."/>
            <person name="Browne H."/>
            <person name="Corton N."/>
            <person name="Hauser H."/>
            <person name="Gamble J."/>
            <person name="Gilderthorp R."/>
            <person name="Marcello L."/>
            <person name="McQuillan J."/>
            <person name="Otto T.D."/>
            <person name="Quail M.A."/>
            <person name="Sanders M.J."/>
            <person name="van Tonder A."/>
            <person name="Ginger M.L."/>
            <person name="Field M.C."/>
            <person name="Barry J.D."/>
            <person name="Hertz-Fowler C."/>
            <person name="Berriman M."/>
        </authorList>
    </citation>
    <scope>NUCLEOTIDE SEQUENCE</scope>
    <source>
        <strain evidence="5">Y486</strain>
    </source>
</reference>
<feature type="domain" description="STI1/HOP DP" evidence="4">
    <location>
        <begin position="257"/>
        <end position="311"/>
    </location>
</feature>
<evidence type="ECO:0000256" key="3">
    <source>
        <dbReference type="SAM" id="MobiDB-lite"/>
    </source>
</evidence>
<dbReference type="InterPro" id="IPR011990">
    <property type="entry name" value="TPR-like_helical_dom_sf"/>
</dbReference>
<evidence type="ECO:0000256" key="1">
    <source>
        <dbReference type="ARBA" id="ARBA00022737"/>
    </source>
</evidence>
<dbReference type="PANTHER" id="PTHR45883:SF2">
    <property type="entry name" value="HSC70-INTERACTING PROTEIN"/>
    <property type="match status" value="1"/>
</dbReference>
<dbReference type="GO" id="GO:0030544">
    <property type="term" value="F:Hsp70 protein binding"/>
    <property type="evidence" value="ECO:0007669"/>
    <property type="project" value="TreeGrafter"/>
</dbReference>
<feature type="region of interest" description="Disordered" evidence="3">
    <location>
        <begin position="220"/>
        <end position="261"/>
    </location>
</feature>
<keyword evidence="2" id="KW-0802">TPR repeat</keyword>
<dbReference type="AlphaFoldDB" id="G0TTM0"/>
<dbReference type="InterPro" id="IPR019734">
    <property type="entry name" value="TPR_rpt"/>
</dbReference>
<dbReference type="PANTHER" id="PTHR45883">
    <property type="entry name" value="HSC70-INTERACTING PROTEIN"/>
    <property type="match status" value="1"/>
</dbReference>
<dbReference type="OMA" id="NATIREC"/>
<dbReference type="VEuPathDB" id="TriTrypDB:TvY486_0304720"/>
<proteinExistence type="predicted"/>
<dbReference type="Pfam" id="PF17830">
    <property type="entry name" value="STI1-HOP_DP"/>
    <property type="match status" value="1"/>
</dbReference>
<organism evidence="5">
    <name type="scientific">Trypanosoma vivax (strain Y486)</name>
    <dbReference type="NCBI Taxonomy" id="1055687"/>
    <lineage>
        <taxon>Eukaryota</taxon>
        <taxon>Discoba</taxon>
        <taxon>Euglenozoa</taxon>
        <taxon>Kinetoplastea</taxon>
        <taxon>Metakinetoplastina</taxon>
        <taxon>Trypanosomatida</taxon>
        <taxon>Trypanosomatidae</taxon>
        <taxon>Trypanosoma</taxon>
        <taxon>Duttonella</taxon>
    </lineage>
</organism>
<feature type="compositionally biased region" description="Polar residues" evidence="3">
    <location>
        <begin position="235"/>
        <end position="249"/>
    </location>
</feature>
<evidence type="ECO:0000256" key="2">
    <source>
        <dbReference type="ARBA" id="ARBA00022803"/>
    </source>
</evidence>
<protein>
    <submittedName>
        <fullName evidence="5">Putative Hsc70-interacting protein (Hip)</fullName>
    </submittedName>
</protein>
<dbReference type="FunFam" id="1.25.40.10:FF:002618">
    <property type="entry name" value="Hsc70-interacting protein (Hip), putative"/>
    <property type="match status" value="1"/>
</dbReference>
<evidence type="ECO:0000313" key="5">
    <source>
        <dbReference type="EMBL" id="CCC47301.1"/>
    </source>
</evidence>
<dbReference type="SUPFAM" id="SSF48452">
    <property type="entry name" value="TPR-like"/>
    <property type="match status" value="1"/>
</dbReference>
<dbReference type="Gene3D" id="1.25.40.10">
    <property type="entry name" value="Tetratricopeptide repeat domain"/>
    <property type="match status" value="1"/>
</dbReference>
<sequence length="354" mass="38658">MATVSPADFEAVRRVVAFLRLHPEELQRDELREFRAYLESMGGAVPTFPQASKACKKQTEKDEEDATSEPDEELWELEEIEEEAIPQVTGDPTPENEEKAMELKALAAERAGEDKMSEAIELMTKALHLVPGKAMYWSQRASYLLSCKRPGAALRDADRALAINPENVRALRVRGTVRRHLGRWEEALKDLSEAQIVDYDEKTDDLLRFVQQRVNERRRLQRQKEEVSRQQQQQPNPASFASGIPNSFPSGFPGGAMPQGMEALLSDPEILAAMQDPDVASKLPLLMQNPMAALQMMGDPKLGPLLNKIMAKMMSGGCFPGAGFPGNATTGQSGAGGAGAGAPNVGLSTGGDLD</sequence>
<feature type="region of interest" description="Disordered" evidence="3">
    <location>
        <begin position="329"/>
        <end position="354"/>
    </location>
</feature>
<name>G0TTM0_TRYVY</name>
<evidence type="ECO:0000259" key="4">
    <source>
        <dbReference type="Pfam" id="PF17830"/>
    </source>
</evidence>
<dbReference type="EMBL" id="HE573019">
    <property type="protein sequence ID" value="CCC47301.1"/>
    <property type="molecule type" value="Genomic_DNA"/>
</dbReference>